<organism evidence="2 3">
    <name type="scientific">Fermentimonas caenicola</name>
    <dbReference type="NCBI Taxonomy" id="1562970"/>
    <lineage>
        <taxon>Bacteria</taxon>
        <taxon>Pseudomonadati</taxon>
        <taxon>Bacteroidota</taxon>
        <taxon>Bacteroidia</taxon>
        <taxon>Bacteroidales</taxon>
        <taxon>Dysgonomonadaceae</taxon>
        <taxon>Fermentimonas</taxon>
    </lineage>
</organism>
<dbReference type="EMBL" id="LN515532">
    <property type="protein sequence ID" value="CEA15888.1"/>
    <property type="molecule type" value="Genomic_DNA"/>
</dbReference>
<dbReference type="Gene3D" id="1.20.120.680">
    <property type="entry name" value="Formiminotetrahydrofolate cyclodeaminase monomer, up-and-down helical bundle"/>
    <property type="match status" value="1"/>
</dbReference>
<keyword evidence="2" id="KW-0378">Hydrolase</keyword>
<dbReference type="OrthoDB" id="7959174at2"/>
<dbReference type="InterPro" id="IPR007044">
    <property type="entry name" value="Cyclodeamin/CycHdrlase"/>
</dbReference>
<reference evidence="2 3" key="1">
    <citation type="submission" date="2014-08" db="EMBL/GenBank/DDBJ databases">
        <authorList>
            <person name="Wibberg D."/>
        </authorList>
    </citation>
    <scope>NUCLEOTIDE SEQUENCE [LARGE SCALE GENOMIC DNA]</scope>
    <source>
        <strain evidence="3">ING2-E5B</strain>
    </source>
</reference>
<feature type="domain" description="Cyclodeaminase/cyclohydrolase" evidence="1">
    <location>
        <begin position="7"/>
        <end position="187"/>
    </location>
</feature>
<gene>
    <name evidence="2" type="ORF">ING2E5B_1136</name>
</gene>
<dbReference type="Pfam" id="PF04961">
    <property type="entry name" value="FTCD_C"/>
    <property type="match status" value="1"/>
</dbReference>
<dbReference type="GO" id="GO:0016787">
    <property type="term" value="F:hydrolase activity"/>
    <property type="evidence" value="ECO:0007669"/>
    <property type="project" value="UniProtKB-KW"/>
</dbReference>
<accession>A0A098C0E3</accession>
<evidence type="ECO:0000313" key="3">
    <source>
        <dbReference type="Proteomes" id="UP000032417"/>
    </source>
</evidence>
<proteinExistence type="predicted"/>
<keyword evidence="3" id="KW-1185">Reference proteome</keyword>
<protein>
    <submittedName>
        <fullName evidence="2">Putative methenyltetrahydrofolate cyclohydrolase</fullName>
    </submittedName>
</protein>
<dbReference type="InterPro" id="IPR036178">
    <property type="entry name" value="Formintransfe-cycloase-like_sf"/>
</dbReference>
<evidence type="ECO:0000313" key="2">
    <source>
        <dbReference type="EMBL" id="CEA15888.1"/>
    </source>
</evidence>
<dbReference type="STRING" id="1562970.ING2E5B_1136"/>
<dbReference type="AlphaFoldDB" id="A0A098C0E3"/>
<dbReference type="KEGG" id="pbt:ING2E5B_1136"/>
<name>A0A098C0E3_9BACT</name>
<evidence type="ECO:0000259" key="1">
    <source>
        <dbReference type="Pfam" id="PF04961"/>
    </source>
</evidence>
<dbReference type="HOGENOM" id="CLU_088419_0_1_10"/>
<dbReference type="SUPFAM" id="SSF101262">
    <property type="entry name" value="Methenyltetrahydrofolate cyclohydrolase-like"/>
    <property type="match status" value="1"/>
</dbReference>
<dbReference type="Proteomes" id="UP000032417">
    <property type="component" value="Chromosome 1"/>
</dbReference>
<sequence>MKLQDLTLKEFLEKTASNDAVPGGGCSSALLAAIAASLTEMVAKLTIGRKKYSDVEERMKEIAMIMSENRAQFINDIDRDAVSYQLVMDAYQLPKNSDEEIAQRNRKIQHATKIASYIPMSIAQRAYCMKDLIKETIQKGNINANSDGKVGLLACEAAIKGSLLNVRINLENIDDEEFVYYMTEKCNEIENNTF</sequence>